<protein>
    <recommendedName>
        <fullName evidence="5">L domain-like protein</fullName>
    </recommendedName>
</protein>
<proteinExistence type="predicted"/>
<evidence type="ECO:0008006" key="5">
    <source>
        <dbReference type="Google" id="ProtNLM"/>
    </source>
</evidence>
<dbReference type="InterPro" id="IPR032675">
    <property type="entry name" value="LRR_dom_sf"/>
</dbReference>
<reference evidence="3 4" key="1">
    <citation type="submission" date="2016-08" db="EMBL/GenBank/DDBJ databases">
        <title>Genomes of anaerobic fungi encode conserved fungal cellulosomes for biomass hydrolysis.</title>
        <authorList>
            <consortium name="DOE Joint Genome Institute"/>
            <person name="Haitjema C.H."/>
            <person name="Gilmore S.P."/>
            <person name="Henske J.K."/>
            <person name="Solomon K.V."/>
            <person name="De Groot R."/>
            <person name="Kuo A."/>
            <person name="Mondo S.J."/>
            <person name="Salamov A.A."/>
            <person name="Labutti K."/>
            <person name="Zhao Z."/>
            <person name="Chiniquy J."/>
            <person name="Barry K."/>
            <person name="Brewer H.M."/>
            <person name="Purvine S.O."/>
            <person name="Wright A.T."/>
            <person name="Boxma B."/>
            <person name="Van Alen T."/>
            <person name="Hackstein J.H."/>
            <person name="Baker S.E."/>
            <person name="Grigoriev I.V."/>
            <person name="O'Malley M.A."/>
        </authorList>
    </citation>
    <scope>NUCLEOTIDE SEQUENCE [LARGE SCALE GENOMIC DNA]</scope>
    <source>
        <strain evidence="4">finn</strain>
    </source>
</reference>
<dbReference type="Gene3D" id="3.80.10.10">
    <property type="entry name" value="Ribonuclease Inhibitor"/>
    <property type="match status" value="1"/>
</dbReference>
<keyword evidence="2" id="KW-0732">Signal</keyword>
<reference evidence="3 4" key="2">
    <citation type="submission" date="2016-08" db="EMBL/GenBank/DDBJ databases">
        <title>Pervasive Adenine N6-methylation of Active Genes in Fungi.</title>
        <authorList>
            <consortium name="DOE Joint Genome Institute"/>
            <person name="Mondo S.J."/>
            <person name="Dannebaum R.O."/>
            <person name="Kuo R.C."/>
            <person name="Labutti K."/>
            <person name="Haridas S."/>
            <person name="Kuo A."/>
            <person name="Salamov A."/>
            <person name="Ahrendt S.R."/>
            <person name="Lipzen A."/>
            <person name="Sullivan W."/>
            <person name="Andreopoulos W.B."/>
            <person name="Clum A."/>
            <person name="Lindquist E."/>
            <person name="Daum C."/>
            <person name="Ramamoorthy G.K."/>
            <person name="Gryganskyi A."/>
            <person name="Culley D."/>
            <person name="Magnuson J.K."/>
            <person name="James T.Y."/>
            <person name="O'Malley M.A."/>
            <person name="Stajich J.E."/>
            <person name="Spatafora J.W."/>
            <person name="Visel A."/>
            <person name="Grigoriev I.V."/>
        </authorList>
    </citation>
    <scope>NUCLEOTIDE SEQUENCE [LARGE SCALE GENOMIC DNA]</scope>
    <source>
        <strain evidence="4">finn</strain>
    </source>
</reference>
<dbReference type="AlphaFoldDB" id="A0A1Y1V9L3"/>
<dbReference type="InterPro" id="IPR051848">
    <property type="entry name" value="PGIP"/>
</dbReference>
<feature type="chain" id="PRO_5013390695" description="L domain-like protein" evidence="2">
    <location>
        <begin position="25"/>
        <end position="170"/>
    </location>
</feature>
<feature type="signal peptide" evidence="2">
    <location>
        <begin position="1"/>
        <end position="24"/>
    </location>
</feature>
<gene>
    <name evidence="3" type="ORF">BCR36DRAFT_289221</name>
</gene>
<dbReference type="PANTHER" id="PTHR48059:SF30">
    <property type="entry name" value="OS06G0587000 PROTEIN"/>
    <property type="match status" value="1"/>
</dbReference>
<accession>A0A1Y1V9L3</accession>
<evidence type="ECO:0000313" key="4">
    <source>
        <dbReference type="Proteomes" id="UP000193719"/>
    </source>
</evidence>
<evidence type="ECO:0000256" key="2">
    <source>
        <dbReference type="SAM" id="SignalP"/>
    </source>
</evidence>
<dbReference type="Proteomes" id="UP000193719">
    <property type="component" value="Unassembled WGS sequence"/>
</dbReference>
<sequence length="170" mass="19694">MKFLYLCNILVISFFFSSNLIVSSKKSIKNSQTQGQSQSQAEPQIQTQVQDYDCYKLAELFNVWNNSKRIYWNPTIDGSCCDDYNIVCNSYLDKKRIVELKLKNFTFYGDMTDGITQLKYLNNISLEENNFTSLPQNLNKLIYLTKFVKHNSITGKIPDNIGEIDGIFHL</sequence>
<name>A0A1Y1V9L3_9FUNG</name>
<dbReference type="PANTHER" id="PTHR48059">
    <property type="entry name" value="POLYGALACTURONASE INHIBITOR 1"/>
    <property type="match status" value="1"/>
</dbReference>
<keyword evidence="4" id="KW-1185">Reference proteome</keyword>
<comment type="caution">
    <text evidence="3">The sequence shown here is derived from an EMBL/GenBank/DDBJ whole genome shotgun (WGS) entry which is preliminary data.</text>
</comment>
<evidence type="ECO:0000256" key="1">
    <source>
        <dbReference type="ARBA" id="ARBA00004196"/>
    </source>
</evidence>
<dbReference type="STRING" id="1754191.A0A1Y1V9L3"/>
<dbReference type="OrthoDB" id="1394818at2759"/>
<organism evidence="3 4">
    <name type="scientific">Piromyces finnis</name>
    <dbReference type="NCBI Taxonomy" id="1754191"/>
    <lineage>
        <taxon>Eukaryota</taxon>
        <taxon>Fungi</taxon>
        <taxon>Fungi incertae sedis</taxon>
        <taxon>Chytridiomycota</taxon>
        <taxon>Chytridiomycota incertae sedis</taxon>
        <taxon>Neocallimastigomycetes</taxon>
        <taxon>Neocallimastigales</taxon>
        <taxon>Neocallimastigaceae</taxon>
        <taxon>Piromyces</taxon>
    </lineage>
</organism>
<dbReference type="SUPFAM" id="SSF52058">
    <property type="entry name" value="L domain-like"/>
    <property type="match status" value="1"/>
</dbReference>
<evidence type="ECO:0000313" key="3">
    <source>
        <dbReference type="EMBL" id="ORX50660.1"/>
    </source>
</evidence>
<dbReference type="EMBL" id="MCFH01000020">
    <property type="protein sequence ID" value="ORX50660.1"/>
    <property type="molecule type" value="Genomic_DNA"/>
</dbReference>
<comment type="subcellular location">
    <subcellularLocation>
        <location evidence="1">Cell envelope</location>
    </subcellularLocation>
</comment>